<evidence type="ECO:0000256" key="1">
    <source>
        <dbReference type="SAM" id="MobiDB-lite"/>
    </source>
</evidence>
<accession>A0A8H5ZR97</accession>
<evidence type="ECO:0000313" key="2">
    <source>
        <dbReference type="EMBL" id="KAF5855383.1"/>
    </source>
</evidence>
<feature type="compositionally biased region" description="Basic and acidic residues" evidence="1">
    <location>
        <begin position="14"/>
        <end position="23"/>
    </location>
</feature>
<dbReference type="Proteomes" id="UP000541154">
    <property type="component" value="Unassembled WGS sequence"/>
</dbReference>
<comment type="caution">
    <text evidence="2">The sequence shown here is derived from an EMBL/GenBank/DDBJ whole genome shotgun (WGS) entry which is preliminary data.</text>
</comment>
<dbReference type="AlphaFoldDB" id="A0A8H5ZR97"/>
<sequence>MSGQEGNTTAKRRKLEDHRDGNPRYDSNPPIAQDHHAQQAKLVMQIEVDGRQVGRRHLDEERWKILQSDVKLVDRMSRGEHLDFQESLPSGGANRENLGADIPQSPPAELLYMLLPGLPVHSCCL</sequence>
<feature type="region of interest" description="Disordered" evidence="1">
    <location>
        <begin position="83"/>
        <end position="102"/>
    </location>
</feature>
<feature type="region of interest" description="Disordered" evidence="1">
    <location>
        <begin position="1"/>
        <end position="38"/>
    </location>
</feature>
<reference evidence="2 3" key="1">
    <citation type="submission" date="2019-04" db="EMBL/GenBank/DDBJ databases">
        <title>Aspergillus burnettii sp. nov., novel species from soil in southeast Queensland.</title>
        <authorList>
            <person name="Gilchrist C.L.M."/>
            <person name="Pitt J.I."/>
            <person name="Lange L."/>
            <person name="Lacey H.J."/>
            <person name="Vuong D."/>
            <person name="Midgley D.J."/>
            <person name="Greenfield P."/>
            <person name="Bradbury M."/>
            <person name="Lacey E."/>
            <person name="Busk P.K."/>
            <person name="Pilgaard B."/>
            <person name="Chooi Y.H."/>
            <person name="Piggott A.M."/>
        </authorList>
    </citation>
    <scope>NUCLEOTIDE SEQUENCE [LARGE SCALE GENOMIC DNA]</scope>
    <source>
        <strain evidence="2 3">FRR 5400</strain>
    </source>
</reference>
<evidence type="ECO:0000313" key="3">
    <source>
        <dbReference type="Proteomes" id="UP000541154"/>
    </source>
</evidence>
<dbReference type="EMBL" id="SPNV01000443">
    <property type="protein sequence ID" value="KAF5855383.1"/>
    <property type="molecule type" value="Genomic_DNA"/>
</dbReference>
<proteinExistence type="predicted"/>
<keyword evidence="3" id="KW-1185">Reference proteome</keyword>
<gene>
    <name evidence="2" type="ORF">ETB97_009333</name>
</gene>
<protein>
    <submittedName>
        <fullName evidence="2">Uncharacterized protein</fullName>
    </submittedName>
</protein>
<organism evidence="2 3">
    <name type="scientific">Petromyces alliaceus</name>
    <name type="common">Aspergillus alliaceus</name>
    <dbReference type="NCBI Taxonomy" id="209559"/>
    <lineage>
        <taxon>Eukaryota</taxon>
        <taxon>Fungi</taxon>
        <taxon>Dikarya</taxon>
        <taxon>Ascomycota</taxon>
        <taxon>Pezizomycotina</taxon>
        <taxon>Eurotiomycetes</taxon>
        <taxon>Eurotiomycetidae</taxon>
        <taxon>Eurotiales</taxon>
        <taxon>Aspergillaceae</taxon>
        <taxon>Aspergillus</taxon>
        <taxon>Aspergillus subgen. Circumdati</taxon>
    </lineage>
</organism>
<name>A0A8H5ZR97_PETAA</name>